<evidence type="ECO:0000256" key="1">
    <source>
        <dbReference type="ARBA" id="ARBA00007837"/>
    </source>
</evidence>
<dbReference type="RefSeq" id="XP_014681603.1">
    <property type="nucleotide sequence ID" value="XM_014826117.1"/>
</dbReference>
<protein>
    <submittedName>
        <fullName evidence="4">Uncharacterized protein LOC106821354</fullName>
    </submittedName>
</protein>
<dbReference type="SUPFAM" id="SSF56059">
    <property type="entry name" value="Glutathione synthetase ATP-binding domain-like"/>
    <property type="match status" value="1"/>
</dbReference>
<dbReference type="GeneID" id="106821354"/>
<dbReference type="PANTHER" id="PTHR43615:SF1">
    <property type="entry name" value="PPDK_N DOMAIN-CONTAINING PROTEIN"/>
    <property type="match status" value="1"/>
</dbReference>
<comment type="similarity">
    <text evidence="1">Belongs to the PEP-utilizing enzyme family.</text>
</comment>
<dbReference type="InterPro" id="IPR051549">
    <property type="entry name" value="PEP_Utilizing_Enz"/>
</dbReference>
<dbReference type="InterPro" id="IPR013815">
    <property type="entry name" value="ATP_grasp_subdomain_1"/>
</dbReference>
<dbReference type="Pfam" id="PF01326">
    <property type="entry name" value="PPDK_N"/>
    <property type="match status" value="1"/>
</dbReference>
<dbReference type="Gene3D" id="3.30.1490.20">
    <property type="entry name" value="ATP-grasp fold, A domain"/>
    <property type="match status" value="1"/>
</dbReference>
<feature type="domain" description="Pyruvate phosphate dikinase AMP/ATP-binding" evidence="2">
    <location>
        <begin position="268"/>
        <end position="452"/>
    </location>
</feature>
<keyword evidence="3" id="KW-1185">Reference proteome</keyword>
<name>A0ABM1FAY2_PRICU</name>
<dbReference type="Gene3D" id="3.30.470.20">
    <property type="entry name" value="ATP-grasp fold, B domain"/>
    <property type="match status" value="1"/>
</dbReference>
<dbReference type="PANTHER" id="PTHR43615">
    <property type="entry name" value="PHOSPHOENOLPYRUVATE SYNTHASE-RELATED"/>
    <property type="match status" value="1"/>
</dbReference>
<evidence type="ECO:0000259" key="2">
    <source>
        <dbReference type="Pfam" id="PF01326"/>
    </source>
</evidence>
<dbReference type="InterPro" id="IPR002192">
    <property type="entry name" value="PPDK_AMP/ATP-bd"/>
</dbReference>
<evidence type="ECO:0000313" key="4">
    <source>
        <dbReference type="RefSeq" id="XP_014681603.1"/>
    </source>
</evidence>
<reference evidence="4" key="1">
    <citation type="submission" date="2025-08" db="UniProtKB">
        <authorList>
            <consortium name="RefSeq"/>
        </authorList>
    </citation>
    <scope>IDENTIFICATION</scope>
</reference>
<dbReference type="Proteomes" id="UP000695022">
    <property type="component" value="Unplaced"/>
</dbReference>
<proteinExistence type="inferred from homology"/>
<sequence>MDVYGLCIEVVQIVPAASENGVRCTSFSGKFSYIDDNDLSVVSDVVAREPWSSSYLQRLNKYSKENHKYEVCGQLHGELTVEGEPEKKLLLRGVREHAWGIRDWSTYNRYIANWGYLEDGTFFSFLAASLPSLASHITSGYMVLPSGQTLVLKSSDLHLSRIGQFTQHPDKFSFNALAGHLDCTVTVEKKQEQILYAGDRWSVRIHEQFTDVTINGIKGWGVTEYMYSGDYQLCALNDIPPICRMCFLSNWLVVKGSTGQLQLTGKFLVPRGFCMTVAAYKHHLNDNRNLSACIKELEDVAYQKKKGNLQEISKTTVESFTKTKLSTSLETAVVKQLNDLFSDEWKQNTFAVRSSAVGEDGSEASFAGQMETFLGVAGIKEICHAIIKCWASSFTQQAVEYRRNHGQVVAADVGVCVQEMVKADAAGVLFTRDPVSGNPGVMSINVSYGIGEVN</sequence>
<accession>A0ABM1FAY2</accession>
<evidence type="ECO:0000313" key="3">
    <source>
        <dbReference type="Proteomes" id="UP000695022"/>
    </source>
</evidence>
<gene>
    <name evidence="4" type="primary">LOC106821354</name>
</gene>
<organism evidence="3 4">
    <name type="scientific">Priapulus caudatus</name>
    <name type="common">Priapulid worm</name>
    <dbReference type="NCBI Taxonomy" id="37621"/>
    <lineage>
        <taxon>Eukaryota</taxon>
        <taxon>Metazoa</taxon>
        <taxon>Ecdysozoa</taxon>
        <taxon>Scalidophora</taxon>
        <taxon>Priapulida</taxon>
        <taxon>Priapulimorpha</taxon>
        <taxon>Priapulimorphida</taxon>
        <taxon>Priapulidae</taxon>
        <taxon>Priapulus</taxon>
    </lineage>
</organism>